<feature type="domain" description="CARDB" evidence="3">
    <location>
        <begin position="9"/>
        <end position="78"/>
    </location>
</feature>
<dbReference type="InterPro" id="IPR013783">
    <property type="entry name" value="Ig-like_fold"/>
</dbReference>
<organism evidence="4">
    <name type="scientific">marine sediment metagenome</name>
    <dbReference type="NCBI Taxonomy" id="412755"/>
    <lineage>
        <taxon>unclassified sequences</taxon>
        <taxon>metagenomes</taxon>
        <taxon>ecological metagenomes</taxon>
    </lineage>
</organism>
<dbReference type="Pfam" id="PF01255">
    <property type="entry name" value="Prenyltransf"/>
    <property type="match status" value="1"/>
</dbReference>
<feature type="non-terminal residue" evidence="4">
    <location>
        <position position="1"/>
    </location>
</feature>
<dbReference type="PANTHER" id="PTHR10291:SF0">
    <property type="entry name" value="DEHYDRODOLICHYL DIPHOSPHATE SYNTHASE 2"/>
    <property type="match status" value="1"/>
</dbReference>
<comment type="cofactor">
    <cofactor evidence="1">
        <name>Mg(2+)</name>
        <dbReference type="ChEBI" id="CHEBI:18420"/>
    </cofactor>
</comment>
<proteinExistence type="predicted"/>
<dbReference type="AlphaFoldDB" id="X1S7X2"/>
<dbReference type="PANTHER" id="PTHR10291">
    <property type="entry name" value="DEHYDRODOLICHYL DIPHOSPHATE SYNTHASE FAMILY MEMBER"/>
    <property type="match status" value="1"/>
</dbReference>
<evidence type="ECO:0000256" key="1">
    <source>
        <dbReference type="ARBA" id="ARBA00001946"/>
    </source>
</evidence>
<evidence type="ECO:0000256" key="2">
    <source>
        <dbReference type="ARBA" id="ARBA00022679"/>
    </source>
</evidence>
<evidence type="ECO:0000259" key="3">
    <source>
        <dbReference type="Pfam" id="PF07705"/>
    </source>
</evidence>
<evidence type="ECO:0000313" key="4">
    <source>
        <dbReference type="EMBL" id="GAI71510.1"/>
    </source>
</evidence>
<dbReference type="InterPro" id="IPR036424">
    <property type="entry name" value="UPP_synth-like_sf"/>
</dbReference>
<sequence length="377" mass="41115">VAEFEVSNLVISPPEVAVGETVTIACTVTNIGGEAGSHTVYLGGDFAAQQIVTLQPGESRVVSFEVTPTMAKTYQVSVDGLSGSFVATEIGVPAYSVALGVLNMTPKVDEYVEWWVDITNIGTAPGAPTIKWYKDGSYSYSDVSPSIEPSASFRFSAGSFSFATPGVHTLGVEVDGVYDEITITVAIEAKWADINLAVLDANTKAHLSGVRVRIDHENTAWAQNLKFSSPQSYDGELCGFTAGTITITAEKEGYVSFSQSYSLKEGANNITVEMVTAAPPFDPWSYDFNGDGYIDDETTLREIDETSFSRHLYTSGIPDIDLLIRTGGELRLSNFLIWQTAYSEYYFTPVLWPDFDEKEVDKALLSYSQRQRRFGGD</sequence>
<comment type="caution">
    <text evidence="4">The sequence shown here is derived from an EMBL/GenBank/DDBJ whole genome shotgun (WGS) entry which is preliminary data.</text>
</comment>
<dbReference type="GO" id="GO:0016094">
    <property type="term" value="P:polyprenol biosynthetic process"/>
    <property type="evidence" value="ECO:0007669"/>
    <property type="project" value="TreeGrafter"/>
</dbReference>
<accession>X1S7X2</accession>
<dbReference type="Gene3D" id="3.40.1180.10">
    <property type="entry name" value="Decaprenyl diphosphate synthase-like"/>
    <property type="match status" value="1"/>
</dbReference>
<dbReference type="SUPFAM" id="SSF64005">
    <property type="entry name" value="Undecaprenyl diphosphate synthase"/>
    <property type="match status" value="1"/>
</dbReference>
<gene>
    <name evidence="4" type="ORF">S12H4_06856</name>
</gene>
<name>X1S7X2_9ZZZZ</name>
<dbReference type="EMBL" id="BARW01002468">
    <property type="protein sequence ID" value="GAI71510.1"/>
    <property type="molecule type" value="Genomic_DNA"/>
</dbReference>
<dbReference type="InterPro" id="IPR018520">
    <property type="entry name" value="UPP_synth-like_CS"/>
</dbReference>
<dbReference type="GO" id="GO:0045547">
    <property type="term" value="F:ditrans,polycis-polyprenyl diphosphate synthase [(2E,6E)-farnesyl diphosphate specific] activity"/>
    <property type="evidence" value="ECO:0007669"/>
    <property type="project" value="TreeGrafter"/>
</dbReference>
<dbReference type="PROSITE" id="PS01066">
    <property type="entry name" value="UPP_SYNTHASE"/>
    <property type="match status" value="1"/>
</dbReference>
<dbReference type="Pfam" id="PF07705">
    <property type="entry name" value="CARDB"/>
    <property type="match status" value="1"/>
</dbReference>
<reference evidence="4" key="1">
    <citation type="journal article" date="2014" name="Front. Microbiol.">
        <title>High frequency of phylogenetically diverse reductive dehalogenase-homologous genes in deep subseafloor sedimentary metagenomes.</title>
        <authorList>
            <person name="Kawai M."/>
            <person name="Futagami T."/>
            <person name="Toyoda A."/>
            <person name="Takaki Y."/>
            <person name="Nishi S."/>
            <person name="Hori S."/>
            <person name="Arai W."/>
            <person name="Tsubouchi T."/>
            <person name="Morono Y."/>
            <person name="Uchiyama I."/>
            <person name="Ito T."/>
            <person name="Fujiyama A."/>
            <person name="Inagaki F."/>
            <person name="Takami H."/>
        </authorList>
    </citation>
    <scope>NUCLEOTIDE SEQUENCE</scope>
    <source>
        <strain evidence="4">Expedition CK06-06</strain>
    </source>
</reference>
<dbReference type="InterPro" id="IPR011635">
    <property type="entry name" value="CARDB"/>
</dbReference>
<keyword evidence="2" id="KW-0808">Transferase</keyword>
<dbReference type="Gene3D" id="2.60.40.10">
    <property type="entry name" value="Immunoglobulins"/>
    <property type="match status" value="2"/>
</dbReference>
<dbReference type="InterPro" id="IPR001441">
    <property type="entry name" value="UPP_synth-like"/>
</dbReference>
<protein>
    <recommendedName>
        <fullName evidence="3">CARDB domain-containing protein</fullName>
    </recommendedName>
</protein>